<organism evidence="1 2">
    <name type="scientific">Pandoraea captiosa</name>
    <dbReference type="NCBI Taxonomy" id="2508302"/>
    <lineage>
        <taxon>Bacteria</taxon>
        <taxon>Pseudomonadati</taxon>
        <taxon>Pseudomonadota</taxon>
        <taxon>Betaproteobacteria</taxon>
        <taxon>Burkholderiales</taxon>
        <taxon>Burkholderiaceae</taxon>
        <taxon>Pandoraea</taxon>
    </lineage>
</organism>
<dbReference type="RefSeq" id="WP_150624688.1">
    <property type="nucleotide sequence ID" value="NZ_CABPSQ010000002.1"/>
</dbReference>
<evidence type="ECO:0000313" key="2">
    <source>
        <dbReference type="Proteomes" id="UP000414136"/>
    </source>
</evidence>
<dbReference type="AlphaFoldDB" id="A0A5E4ZU17"/>
<protein>
    <submittedName>
        <fullName evidence="1">Uncharacterized protein</fullName>
    </submittedName>
</protein>
<keyword evidence="2" id="KW-1185">Reference proteome</keyword>
<name>A0A5E4ZU17_9BURK</name>
<accession>A0A5E4ZU17</accession>
<dbReference type="OrthoDB" id="8613201at2"/>
<dbReference type="EMBL" id="CABPSQ010000002">
    <property type="protein sequence ID" value="VVE64566.1"/>
    <property type="molecule type" value="Genomic_DNA"/>
</dbReference>
<sequence length="253" mass="27755">MKASQTMRRYLEFFAVIEQRWADVPSYDVLLVNFGAAALRRVALPMTWLAETRRITVDASAREADSEKRRIDALLSAMPVTSVGGVALAAYHRKLQLKVVAGATTVRSNRLALTPALALLSTVDAEGRSLPTQAALVKYLSQSPGQVAAVTGFVRFLNAEHGTSLNVRIDESVLRAHRRRVREKVLLALAKRAVDSPEFELEWIRAGLAYFHDHVKPGGSVVRSPDGSGFSVSVGDNYLWIPSWARFTPTGKG</sequence>
<dbReference type="Proteomes" id="UP000414136">
    <property type="component" value="Unassembled WGS sequence"/>
</dbReference>
<gene>
    <name evidence="1" type="ORF">PCA31118_01648</name>
</gene>
<evidence type="ECO:0000313" key="1">
    <source>
        <dbReference type="EMBL" id="VVE64566.1"/>
    </source>
</evidence>
<proteinExistence type="predicted"/>
<reference evidence="1 2" key="1">
    <citation type="submission" date="2019-08" db="EMBL/GenBank/DDBJ databases">
        <authorList>
            <person name="Peeters C."/>
        </authorList>
    </citation>
    <scope>NUCLEOTIDE SEQUENCE [LARGE SCALE GENOMIC DNA]</scope>
    <source>
        <strain evidence="1 2">LMG 31118</strain>
    </source>
</reference>